<dbReference type="Proteomes" id="UP001596310">
    <property type="component" value="Unassembled WGS sequence"/>
</dbReference>
<keyword evidence="1" id="KW-0238">DNA-binding</keyword>
<dbReference type="InterPro" id="IPR001387">
    <property type="entry name" value="Cro/C1-type_HTH"/>
</dbReference>
<feature type="transmembrane region" description="Helical" evidence="2">
    <location>
        <begin position="106"/>
        <end position="130"/>
    </location>
</feature>
<name>A0ABW1UMZ2_9LACO</name>
<dbReference type="InterPro" id="IPR010982">
    <property type="entry name" value="Lambda_DNA-bd_dom_sf"/>
</dbReference>
<accession>A0ABW1UMZ2</accession>
<dbReference type="Gene3D" id="1.10.260.40">
    <property type="entry name" value="lambda repressor-like DNA-binding domains"/>
    <property type="match status" value="1"/>
</dbReference>
<dbReference type="SMART" id="SM00530">
    <property type="entry name" value="HTH_XRE"/>
    <property type="match status" value="1"/>
</dbReference>
<evidence type="ECO:0000256" key="2">
    <source>
        <dbReference type="SAM" id="Phobius"/>
    </source>
</evidence>
<dbReference type="PANTHER" id="PTHR46558:SF13">
    <property type="entry name" value="HTH-TYPE TRANSCRIPTIONAL REGULATOR IMMR"/>
    <property type="match status" value="1"/>
</dbReference>
<gene>
    <name evidence="4" type="ORF">ACFQHW_07215</name>
</gene>
<dbReference type="PROSITE" id="PS50943">
    <property type="entry name" value="HTH_CROC1"/>
    <property type="match status" value="1"/>
</dbReference>
<reference evidence="5" key="1">
    <citation type="journal article" date="2019" name="Int. J. Syst. Evol. Microbiol.">
        <title>The Global Catalogue of Microorganisms (GCM) 10K type strain sequencing project: providing services to taxonomists for standard genome sequencing and annotation.</title>
        <authorList>
            <consortium name="The Broad Institute Genomics Platform"/>
            <consortium name="The Broad Institute Genome Sequencing Center for Infectious Disease"/>
            <person name="Wu L."/>
            <person name="Ma J."/>
        </authorList>
    </citation>
    <scope>NUCLEOTIDE SEQUENCE [LARGE SCALE GENOMIC DNA]</scope>
    <source>
        <strain evidence="5">CCM 8897</strain>
    </source>
</reference>
<dbReference type="RefSeq" id="WP_125597534.1">
    <property type="nucleotide sequence ID" value="NZ_JBHSSM010000017.1"/>
</dbReference>
<keyword evidence="2" id="KW-0812">Transmembrane</keyword>
<evidence type="ECO:0000256" key="1">
    <source>
        <dbReference type="ARBA" id="ARBA00023125"/>
    </source>
</evidence>
<dbReference type="EMBL" id="JBHSSM010000017">
    <property type="protein sequence ID" value="MFC6315347.1"/>
    <property type="molecule type" value="Genomic_DNA"/>
</dbReference>
<keyword evidence="2" id="KW-1133">Transmembrane helix</keyword>
<feature type="domain" description="HTH cro/C1-type" evidence="3">
    <location>
        <begin position="7"/>
        <end position="61"/>
    </location>
</feature>
<keyword evidence="2" id="KW-0472">Membrane</keyword>
<dbReference type="Pfam" id="PF01381">
    <property type="entry name" value="HTH_3"/>
    <property type="match status" value="1"/>
</dbReference>
<evidence type="ECO:0000313" key="5">
    <source>
        <dbReference type="Proteomes" id="UP001596310"/>
    </source>
</evidence>
<comment type="caution">
    <text evidence="4">The sequence shown here is derived from an EMBL/GenBank/DDBJ whole genome shotgun (WGS) entry which is preliminary data.</text>
</comment>
<dbReference type="CDD" id="cd00093">
    <property type="entry name" value="HTH_XRE"/>
    <property type="match status" value="1"/>
</dbReference>
<protein>
    <submittedName>
        <fullName evidence="4">Helix-turn-helix domain-containing protein</fullName>
    </submittedName>
</protein>
<organism evidence="4 5">
    <name type="scientific">Lapidilactobacillus achengensis</name>
    <dbReference type="NCBI Taxonomy" id="2486000"/>
    <lineage>
        <taxon>Bacteria</taxon>
        <taxon>Bacillati</taxon>
        <taxon>Bacillota</taxon>
        <taxon>Bacilli</taxon>
        <taxon>Lactobacillales</taxon>
        <taxon>Lactobacillaceae</taxon>
        <taxon>Lapidilactobacillus</taxon>
    </lineage>
</organism>
<dbReference type="PANTHER" id="PTHR46558">
    <property type="entry name" value="TRACRIPTIONAL REGULATORY PROTEIN-RELATED-RELATED"/>
    <property type="match status" value="1"/>
</dbReference>
<keyword evidence="5" id="KW-1185">Reference proteome</keyword>
<evidence type="ECO:0000313" key="4">
    <source>
        <dbReference type="EMBL" id="MFC6315347.1"/>
    </source>
</evidence>
<dbReference type="SUPFAM" id="SSF47413">
    <property type="entry name" value="lambda repressor-like DNA-binding domains"/>
    <property type="match status" value="1"/>
</dbReference>
<evidence type="ECO:0000259" key="3">
    <source>
        <dbReference type="PROSITE" id="PS50943"/>
    </source>
</evidence>
<feature type="transmembrane region" description="Helical" evidence="2">
    <location>
        <begin position="142"/>
        <end position="163"/>
    </location>
</feature>
<sequence>MKLGERLRFYRKRAALSQDEVAQQLGISRQAISQWETGKSYPDLDNLILLEKLYGFNLNELINETEKPTTVPPVNVSDLSNDSNSAQSIVKEPVIITEQSKDSRSILLLILSCVLFLIAPFGLVVGPFAFWYTKKVTHYRKIIYIVLVCAMLFNIYVIFSFIFDSVGWGITSYQ</sequence>
<proteinExistence type="predicted"/>